<name>A7J814_PBCVF</name>
<dbReference type="EMBL" id="DQ890022">
    <property type="protein sequence ID" value="ABT15945.1"/>
    <property type="molecule type" value="Genomic_DNA"/>
</dbReference>
<evidence type="ECO:0000313" key="1">
    <source>
        <dbReference type="EMBL" id="ABT15945.1"/>
    </source>
</evidence>
<dbReference type="OrthoDB" id="38039at10239"/>
<protein>
    <submittedName>
        <fullName evidence="1">Uncharacterized protein n660R</fullName>
    </submittedName>
</protein>
<organism evidence="1 2">
    <name type="scientific">Paramecium bursaria Chlorella virus FR483</name>
    <name type="common">PBCV-FR483</name>
    <dbReference type="NCBI Taxonomy" id="399781"/>
    <lineage>
        <taxon>Viruses</taxon>
        <taxon>Varidnaviria</taxon>
        <taxon>Bamfordvirae</taxon>
        <taxon>Nucleocytoviricota</taxon>
        <taxon>Megaviricetes</taxon>
        <taxon>Algavirales</taxon>
        <taxon>Phycodnaviridae</taxon>
        <taxon>Chlorovirus</taxon>
        <taxon>Chlorovirus conductrix</taxon>
        <taxon>Paramecium bursaria Chlorella virus A1</taxon>
    </lineage>
</organism>
<accession>A7J814</accession>
<reference evidence="1 2" key="1">
    <citation type="journal article" date="2007" name="Virology">
        <title>Sequence and annotation of the 314-kb MT325 and the 321-kb FR483 viruses that infect Chlorella Pbi.</title>
        <authorList>
            <person name="Fitzgerald L.A."/>
            <person name="Graves M.V."/>
            <person name="Li X."/>
            <person name="Feldblyum T."/>
            <person name="Hartigan J."/>
            <person name="Van Etten J.L."/>
        </authorList>
    </citation>
    <scope>NUCLEOTIDE SEQUENCE [LARGE SCALE GENOMIC DNA]</scope>
    <source>
        <strain evidence="1 2">FR483</strain>
    </source>
</reference>
<dbReference type="GeneID" id="5469963"/>
<dbReference type="RefSeq" id="YP_001426292.1">
    <property type="nucleotide sequence ID" value="NC_008603.1"/>
</dbReference>
<evidence type="ECO:0000313" key="2">
    <source>
        <dbReference type="Proteomes" id="UP000204095"/>
    </source>
</evidence>
<dbReference type="KEGG" id="vg:5469963"/>
<proteinExistence type="predicted"/>
<dbReference type="Proteomes" id="UP000204095">
    <property type="component" value="Segment"/>
</dbReference>
<sequence length="67" mass="7467">MGSGGQGAQLYMAIRKMSTMLSPARWRRLTYALASSSVANTPRIFIANLVLFWRQCSGPTKLTRAKF</sequence>
<gene>
    <name evidence="1" type="primary">n660R</name>
    <name evidence="1" type="ORF">FR483_n660R</name>
</gene>
<organismHost>
    <name type="scientific">Paramecium bursaria</name>
    <dbReference type="NCBI Taxonomy" id="74790"/>
</organismHost>